<accession>A0A2S8FUF8</accession>
<dbReference type="PRINTS" id="PR00038">
    <property type="entry name" value="HTHLUXR"/>
</dbReference>
<dbReference type="PANTHER" id="PTHR43214">
    <property type="entry name" value="TWO-COMPONENT RESPONSE REGULATOR"/>
    <property type="match status" value="1"/>
</dbReference>
<dbReference type="InterPro" id="IPR058245">
    <property type="entry name" value="NreC/VraR/RcsB-like_REC"/>
</dbReference>
<dbReference type="GO" id="GO:0006355">
    <property type="term" value="P:regulation of DNA-templated transcription"/>
    <property type="evidence" value="ECO:0007669"/>
    <property type="project" value="InterPro"/>
</dbReference>
<feature type="domain" description="Response regulatory" evidence="5">
    <location>
        <begin position="14"/>
        <end position="131"/>
    </location>
</feature>
<dbReference type="SUPFAM" id="SSF46894">
    <property type="entry name" value="C-terminal effector domain of the bipartite response regulators"/>
    <property type="match status" value="1"/>
</dbReference>
<evidence type="ECO:0000256" key="3">
    <source>
        <dbReference type="PROSITE-ProRule" id="PRU00169"/>
    </source>
</evidence>
<reference evidence="6 7" key="1">
    <citation type="submission" date="2018-02" db="EMBL/GenBank/DDBJ databases">
        <title>Comparative genomes isolates from brazilian mangrove.</title>
        <authorList>
            <person name="Araujo J.E."/>
            <person name="Taketani R.G."/>
            <person name="Silva M.C.P."/>
            <person name="Loureco M.V."/>
            <person name="Andreote F.D."/>
        </authorList>
    </citation>
    <scope>NUCLEOTIDE SEQUENCE [LARGE SCALE GENOMIC DNA]</scope>
    <source>
        <strain evidence="6 7">HEX-2 MGV</strain>
    </source>
</reference>
<sequence length="237" mass="26238">MMLAKSNPKPSYPRVLVVDDDDAIMRAVARVLDSDESIQIIGQTTHAQAALAMVESTNPDVVLMDIHMHGLDPFLACKQITKVSRGQAKVLFYTGFPKDNYLDRCLEVGAAGIVSKHSESLRNLAFAIRHVAAGNTYFSPELDKRLVEREDGIPSSRLATLTDREVGVLRELSLGRTQSEIAEALDISERTVNKTVGDLKSKLQVQTINEMLIFAVNEGLVHPELQFVQRNETHEDA</sequence>
<feature type="modified residue" description="4-aspartylphosphate" evidence="3">
    <location>
        <position position="65"/>
    </location>
</feature>
<dbReference type="SUPFAM" id="SSF52172">
    <property type="entry name" value="CheY-like"/>
    <property type="match status" value="1"/>
</dbReference>
<evidence type="ECO:0000256" key="1">
    <source>
        <dbReference type="ARBA" id="ARBA00022553"/>
    </source>
</evidence>
<dbReference type="InterPro" id="IPR001789">
    <property type="entry name" value="Sig_transdc_resp-reg_receiver"/>
</dbReference>
<dbReference type="Proteomes" id="UP000240009">
    <property type="component" value="Unassembled WGS sequence"/>
</dbReference>
<dbReference type="InterPro" id="IPR011006">
    <property type="entry name" value="CheY-like_superfamily"/>
</dbReference>
<dbReference type="Pfam" id="PF00072">
    <property type="entry name" value="Response_reg"/>
    <property type="match status" value="1"/>
</dbReference>
<organism evidence="6 7">
    <name type="scientific">Blastopirellula marina</name>
    <dbReference type="NCBI Taxonomy" id="124"/>
    <lineage>
        <taxon>Bacteria</taxon>
        <taxon>Pseudomonadati</taxon>
        <taxon>Planctomycetota</taxon>
        <taxon>Planctomycetia</taxon>
        <taxon>Pirellulales</taxon>
        <taxon>Pirellulaceae</taxon>
        <taxon>Blastopirellula</taxon>
    </lineage>
</organism>
<dbReference type="SMART" id="SM00421">
    <property type="entry name" value="HTH_LUXR"/>
    <property type="match status" value="1"/>
</dbReference>
<dbReference type="GO" id="GO:0000160">
    <property type="term" value="P:phosphorelay signal transduction system"/>
    <property type="evidence" value="ECO:0007669"/>
    <property type="project" value="InterPro"/>
</dbReference>
<evidence type="ECO:0000256" key="2">
    <source>
        <dbReference type="ARBA" id="ARBA00023125"/>
    </source>
</evidence>
<dbReference type="CDD" id="cd17535">
    <property type="entry name" value="REC_NarL-like"/>
    <property type="match status" value="1"/>
</dbReference>
<evidence type="ECO:0000313" key="6">
    <source>
        <dbReference type="EMBL" id="PQO35805.1"/>
    </source>
</evidence>
<protein>
    <submittedName>
        <fullName evidence="6">DNA-binding response regulator</fullName>
    </submittedName>
</protein>
<dbReference type="Gene3D" id="3.40.50.2300">
    <property type="match status" value="1"/>
</dbReference>
<dbReference type="InterPro" id="IPR000792">
    <property type="entry name" value="Tscrpt_reg_LuxR_C"/>
</dbReference>
<evidence type="ECO:0000259" key="5">
    <source>
        <dbReference type="PROSITE" id="PS50110"/>
    </source>
</evidence>
<evidence type="ECO:0000259" key="4">
    <source>
        <dbReference type="PROSITE" id="PS50043"/>
    </source>
</evidence>
<dbReference type="SMART" id="SM00448">
    <property type="entry name" value="REC"/>
    <property type="match status" value="1"/>
</dbReference>
<gene>
    <name evidence="6" type="ORF">C5Y96_09140</name>
</gene>
<keyword evidence="2 6" id="KW-0238">DNA-binding</keyword>
<dbReference type="Pfam" id="PF00196">
    <property type="entry name" value="GerE"/>
    <property type="match status" value="1"/>
</dbReference>
<evidence type="ECO:0000313" key="7">
    <source>
        <dbReference type="Proteomes" id="UP000240009"/>
    </source>
</evidence>
<keyword evidence="1 3" id="KW-0597">Phosphoprotein</keyword>
<feature type="domain" description="HTH luxR-type" evidence="4">
    <location>
        <begin position="154"/>
        <end position="219"/>
    </location>
</feature>
<dbReference type="InterPro" id="IPR039420">
    <property type="entry name" value="WalR-like"/>
</dbReference>
<dbReference type="GO" id="GO:0003677">
    <property type="term" value="F:DNA binding"/>
    <property type="evidence" value="ECO:0007669"/>
    <property type="project" value="UniProtKB-KW"/>
</dbReference>
<proteinExistence type="predicted"/>
<dbReference type="OrthoDB" id="255281at2"/>
<dbReference type="RefSeq" id="WP_105352295.1">
    <property type="nucleotide sequence ID" value="NZ_PUIA01000026.1"/>
</dbReference>
<name>A0A2S8FUF8_9BACT</name>
<dbReference type="PROSITE" id="PS50110">
    <property type="entry name" value="RESPONSE_REGULATORY"/>
    <property type="match status" value="1"/>
</dbReference>
<dbReference type="EMBL" id="PUIA01000026">
    <property type="protein sequence ID" value="PQO35805.1"/>
    <property type="molecule type" value="Genomic_DNA"/>
</dbReference>
<dbReference type="InterPro" id="IPR016032">
    <property type="entry name" value="Sig_transdc_resp-reg_C-effctor"/>
</dbReference>
<dbReference type="PROSITE" id="PS50043">
    <property type="entry name" value="HTH_LUXR_2"/>
    <property type="match status" value="1"/>
</dbReference>
<dbReference type="CDD" id="cd06170">
    <property type="entry name" value="LuxR_C_like"/>
    <property type="match status" value="1"/>
</dbReference>
<comment type="caution">
    <text evidence="6">The sequence shown here is derived from an EMBL/GenBank/DDBJ whole genome shotgun (WGS) entry which is preliminary data.</text>
</comment>
<dbReference type="AlphaFoldDB" id="A0A2S8FUF8"/>